<gene>
    <name evidence="2" type="ORF">SAMN05443668_103233</name>
</gene>
<name>A0A1M7PD77_9ACTN</name>
<reference evidence="2 3" key="1">
    <citation type="submission" date="2016-11" db="EMBL/GenBank/DDBJ databases">
        <authorList>
            <person name="Jaros S."/>
            <person name="Januszkiewicz K."/>
            <person name="Wedrychowicz H."/>
        </authorList>
    </citation>
    <scope>NUCLEOTIDE SEQUENCE [LARGE SCALE GENOMIC DNA]</scope>
    <source>
        <strain evidence="2 3">DSM 46144</strain>
    </source>
</reference>
<dbReference type="Proteomes" id="UP000184440">
    <property type="component" value="Unassembled WGS sequence"/>
</dbReference>
<keyword evidence="3" id="KW-1185">Reference proteome</keyword>
<feature type="chain" id="PRO_5012500695" evidence="1">
    <location>
        <begin position="36"/>
        <end position="176"/>
    </location>
</feature>
<dbReference type="InterPro" id="IPR035992">
    <property type="entry name" value="Ricin_B-like_lectins"/>
</dbReference>
<evidence type="ECO:0000313" key="3">
    <source>
        <dbReference type="Proteomes" id="UP000184440"/>
    </source>
</evidence>
<dbReference type="AlphaFoldDB" id="A0A1M7PD77"/>
<dbReference type="EMBL" id="FRCS01000003">
    <property type="protein sequence ID" value="SHN14927.1"/>
    <property type="molecule type" value="Genomic_DNA"/>
</dbReference>
<dbReference type="CDD" id="cd00161">
    <property type="entry name" value="beta-trefoil_Ricin-like"/>
    <property type="match status" value="1"/>
</dbReference>
<dbReference type="SUPFAM" id="SSF50370">
    <property type="entry name" value="Ricin B-like lectins"/>
    <property type="match status" value="1"/>
</dbReference>
<dbReference type="PROSITE" id="PS51257">
    <property type="entry name" value="PROKAR_LIPOPROTEIN"/>
    <property type="match status" value="1"/>
</dbReference>
<organism evidence="2 3">
    <name type="scientific">Cryptosporangium aurantiacum</name>
    <dbReference type="NCBI Taxonomy" id="134849"/>
    <lineage>
        <taxon>Bacteria</taxon>
        <taxon>Bacillati</taxon>
        <taxon>Actinomycetota</taxon>
        <taxon>Actinomycetes</taxon>
        <taxon>Cryptosporangiales</taxon>
        <taxon>Cryptosporangiaceae</taxon>
        <taxon>Cryptosporangium</taxon>
    </lineage>
</organism>
<dbReference type="Gene3D" id="2.80.10.50">
    <property type="match status" value="1"/>
</dbReference>
<protein>
    <submittedName>
        <fullName evidence="2">Uncharacterized protein</fullName>
    </submittedName>
</protein>
<dbReference type="PROSITE" id="PS50231">
    <property type="entry name" value="RICIN_B_LECTIN"/>
    <property type="match status" value="1"/>
</dbReference>
<accession>A0A1M7PD77</accession>
<proteinExistence type="predicted"/>
<sequence>MRTSRNVAYRVGAAIVAAILASTACVLAVASPATAAPALAIHSYQASRACLEQYFNGNQATTQVMVAPPCTYSNARWRFEGVGGNTYRVVNNRWDDSGLWCLSAPNGVDSFVFAELCVSPLPDKQKWTPIRARDANQLVNELSRQCLTYYYTSSAIVETCRTPTDYGYEAQEWYWH</sequence>
<evidence type="ECO:0000256" key="1">
    <source>
        <dbReference type="SAM" id="SignalP"/>
    </source>
</evidence>
<feature type="signal peptide" evidence="1">
    <location>
        <begin position="1"/>
        <end position="35"/>
    </location>
</feature>
<keyword evidence="1" id="KW-0732">Signal</keyword>
<evidence type="ECO:0000313" key="2">
    <source>
        <dbReference type="EMBL" id="SHN14927.1"/>
    </source>
</evidence>